<name>A0A0G4IPF8_PLABS</name>
<dbReference type="InterPro" id="IPR029060">
    <property type="entry name" value="PIN-like_dom_sf"/>
</dbReference>
<dbReference type="Proteomes" id="UP000290189">
    <property type="component" value="Unassembled WGS sequence"/>
</dbReference>
<feature type="domain" description="XPG N-terminal" evidence="4">
    <location>
        <begin position="1"/>
        <end position="94"/>
    </location>
</feature>
<reference evidence="6 8" key="2">
    <citation type="submission" date="2018-03" db="EMBL/GenBank/DDBJ databases">
        <authorList>
            <person name="Fogelqvist J."/>
        </authorList>
    </citation>
    <scope>NUCLEOTIDE SEQUENCE [LARGE SCALE GENOMIC DNA]</scope>
</reference>
<dbReference type="AlphaFoldDB" id="A0A0G4IPF8"/>
<dbReference type="SMART" id="SM00484">
    <property type="entry name" value="XPGI"/>
    <property type="match status" value="1"/>
</dbReference>
<dbReference type="SMART" id="SM00485">
    <property type="entry name" value="XPGN"/>
    <property type="match status" value="1"/>
</dbReference>
<evidence type="ECO:0008006" key="9">
    <source>
        <dbReference type="Google" id="ProtNLM"/>
    </source>
</evidence>
<dbReference type="STRING" id="37360.A0A0G4IPF8"/>
<sequence length="348" mass="39518">MGFNHAWRFLLRMSLERMSACRRPMRPMPVAEMTGRRVAVDANLYVHESMALRDDARTPPEVFRAWAQWFKQRNIEPIFVFDGMVRRQAAKELAPLVPDGQLQRRLRQGARMAASRQAAPPAGEAMERAAEWATLPEELEGVPRPPPEPTSGTFSSVKRALDNENVAWIRVKSDADSVLAMLAEQKIVDYVASEDADVLALGTPLMVRGLFHAFLYASILDHVEKVDLYQVLDMLEVTREQFVDVLLCLGARYDEGYIDTYIMLDVFMELLDNVRQGKFKHTEKAQQTRPYLIAPCTMDPVLLHPGTTKPMSLSEWAELLKVKLSYSRKDRTARGRRRRGRDGSTAAA</sequence>
<gene>
    <name evidence="5" type="ORF">PBRA_005643</name>
    <name evidence="6" type="ORF">PLBR_LOCUS8235</name>
</gene>
<keyword evidence="1" id="KW-0597">Phosphoprotein</keyword>
<dbReference type="Gene3D" id="3.40.50.1010">
    <property type="entry name" value="5'-nuclease"/>
    <property type="match status" value="1"/>
</dbReference>
<dbReference type="PANTHER" id="PTHR11081:SF59">
    <property type="entry name" value="FI23547P1"/>
    <property type="match status" value="1"/>
</dbReference>
<proteinExistence type="predicted"/>
<accession>A0A0G4IPF8</accession>
<evidence type="ECO:0000259" key="4">
    <source>
        <dbReference type="SMART" id="SM00485"/>
    </source>
</evidence>
<dbReference type="InterPro" id="IPR006084">
    <property type="entry name" value="XPG/Rad2"/>
</dbReference>
<dbReference type="Pfam" id="PF00867">
    <property type="entry name" value="XPG_I"/>
    <property type="match status" value="1"/>
</dbReference>
<dbReference type="Proteomes" id="UP000039324">
    <property type="component" value="Unassembled WGS sequence"/>
</dbReference>
<evidence type="ECO:0000259" key="3">
    <source>
        <dbReference type="SMART" id="SM00484"/>
    </source>
</evidence>
<protein>
    <recommendedName>
        <fullName evidence="9">XPG-I domain-containing protein</fullName>
    </recommendedName>
</protein>
<dbReference type="InterPro" id="IPR006086">
    <property type="entry name" value="XPG-I_dom"/>
</dbReference>
<evidence type="ECO:0000256" key="1">
    <source>
        <dbReference type="ARBA" id="ARBA00022553"/>
    </source>
</evidence>
<dbReference type="GO" id="GO:0017108">
    <property type="term" value="F:5'-flap endonuclease activity"/>
    <property type="evidence" value="ECO:0007669"/>
    <property type="project" value="TreeGrafter"/>
</dbReference>
<keyword evidence="7" id="KW-1185">Reference proteome</keyword>
<dbReference type="OrthoDB" id="1937206at2759"/>
<evidence type="ECO:0000313" key="7">
    <source>
        <dbReference type="Proteomes" id="UP000039324"/>
    </source>
</evidence>
<dbReference type="PANTHER" id="PTHR11081">
    <property type="entry name" value="FLAP ENDONUCLEASE FAMILY MEMBER"/>
    <property type="match status" value="1"/>
</dbReference>
<evidence type="ECO:0000256" key="2">
    <source>
        <dbReference type="ARBA" id="ARBA00023128"/>
    </source>
</evidence>
<organism evidence="5 7">
    <name type="scientific">Plasmodiophora brassicae</name>
    <name type="common">Clubroot disease agent</name>
    <dbReference type="NCBI Taxonomy" id="37360"/>
    <lineage>
        <taxon>Eukaryota</taxon>
        <taxon>Sar</taxon>
        <taxon>Rhizaria</taxon>
        <taxon>Endomyxa</taxon>
        <taxon>Phytomyxea</taxon>
        <taxon>Plasmodiophorida</taxon>
        <taxon>Plasmodiophoridae</taxon>
        <taxon>Plasmodiophora</taxon>
    </lineage>
</organism>
<dbReference type="InterPro" id="IPR006085">
    <property type="entry name" value="XPG_DNA_repair_N"/>
</dbReference>
<dbReference type="EMBL" id="CDSF01000078">
    <property type="protein sequence ID" value="CEO97039.1"/>
    <property type="molecule type" value="Genomic_DNA"/>
</dbReference>
<reference evidence="5 7" key="1">
    <citation type="submission" date="2015-02" db="EMBL/GenBank/DDBJ databases">
        <authorList>
            <person name="Chooi Y.-H."/>
        </authorList>
    </citation>
    <scope>NUCLEOTIDE SEQUENCE [LARGE SCALE GENOMIC DNA]</scope>
    <source>
        <strain evidence="5">E3</strain>
    </source>
</reference>
<dbReference type="SUPFAM" id="SSF88723">
    <property type="entry name" value="PIN domain-like"/>
    <property type="match status" value="1"/>
</dbReference>
<dbReference type="EMBL" id="OVEO01000016">
    <property type="protein sequence ID" value="SPR01020.1"/>
    <property type="molecule type" value="Genomic_DNA"/>
</dbReference>
<evidence type="ECO:0000313" key="8">
    <source>
        <dbReference type="Proteomes" id="UP000290189"/>
    </source>
</evidence>
<keyword evidence="2 6" id="KW-0496">Mitochondrion</keyword>
<evidence type="ECO:0000313" key="5">
    <source>
        <dbReference type="EMBL" id="CEO97039.1"/>
    </source>
</evidence>
<feature type="domain" description="XPG-I" evidence="3">
    <location>
        <begin position="162"/>
        <end position="234"/>
    </location>
</feature>
<evidence type="ECO:0000313" key="6">
    <source>
        <dbReference type="EMBL" id="SPR01020.1"/>
    </source>
</evidence>
<dbReference type="PRINTS" id="PR00853">
    <property type="entry name" value="XPGRADSUPER"/>
</dbReference>
<geneLocation type="mitochondrion" evidence="6"/>